<evidence type="ECO:0000313" key="3">
    <source>
        <dbReference type="Proteomes" id="UP001472677"/>
    </source>
</evidence>
<name>A0ABR2EYA8_9ROSI</name>
<dbReference type="EMBL" id="JBBPBM010000009">
    <property type="protein sequence ID" value="KAK8567684.1"/>
    <property type="molecule type" value="Genomic_DNA"/>
</dbReference>
<accession>A0ABR2EYA8</accession>
<dbReference type="PANTHER" id="PTHR32263:SF14">
    <property type="entry name" value="INACTIVE POLY [ADP-RIBOSE] POLYMERASE SRO2-RELATED"/>
    <property type="match status" value="1"/>
</dbReference>
<dbReference type="InterPro" id="IPR044964">
    <property type="entry name" value="RCD1/SRO1-5"/>
</dbReference>
<evidence type="ECO:0000256" key="1">
    <source>
        <dbReference type="SAM" id="MobiDB-lite"/>
    </source>
</evidence>
<dbReference type="PANTHER" id="PTHR32263">
    <property type="entry name" value="INACTIVE POLY [ADP-RIBOSE] POLYMERASE SRO4-RELATED"/>
    <property type="match status" value="1"/>
</dbReference>
<keyword evidence="3" id="KW-1185">Reference proteome</keyword>
<feature type="region of interest" description="Disordered" evidence="1">
    <location>
        <begin position="1"/>
        <end position="33"/>
    </location>
</feature>
<reference evidence="2 3" key="1">
    <citation type="journal article" date="2024" name="G3 (Bethesda)">
        <title>Genome assembly of Hibiscus sabdariffa L. provides insights into metabolisms of medicinal natural products.</title>
        <authorList>
            <person name="Kim T."/>
        </authorList>
    </citation>
    <scope>NUCLEOTIDE SEQUENCE [LARGE SCALE GENOMIC DNA]</scope>
    <source>
        <strain evidence="2">TK-2024</strain>
        <tissue evidence="2">Old leaves</tissue>
    </source>
</reference>
<sequence length="123" mass="13432">MEMANEIVEEDHPGSVTVAKDHEIPPAAPSEDDEIESAYCFDVLLRNDLVKLDESSAGYSIIARGFFSGMGEEMSKNTKIVAIHKISYSSFSARARAETFKIWEKGVAEKCGGDANVSSLMPK</sequence>
<protein>
    <submittedName>
        <fullName evidence="2">Uncharacterized protein</fullName>
    </submittedName>
</protein>
<evidence type="ECO:0000313" key="2">
    <source>
        <dbReference type="EMBL" id="KAK8567684.1"/>
    </source>
</evidence>
<organism evidence="2 3">
    <name type="scientific">Hibiscus sabdariffa</name>
    <name type="common">roselle</name>
    <dbReference type="NCBI Taxonomy" id="183260"/>
    <lineage>
        <taxon>Eukaryota</taxon>
        <taxon>Viridiplantae</taxon>
        <taxon>Streptophyta</taxon>
        <taxon>Embryophyta</taxon>
        <taxon>Tracheophyta</taxon>
        <taxon>Spermatophyta</taxon>
        <taxon>Magnoliopsida</taxon>
        <taxon>eudicotyledons</taxon>
        <taxon>Gunneridae</taxon>
        <taxon>Pentapetalae</taxon>
        <taxon>rosids</taxon>
        <taxon>malvids</taxon>
        <taxon>Malvales</taxon>
        <taxon>Malvaceae</taxon>
        <taxon>Malvoideae</taxon>
        <taxon>Hibiscus</taxon>
    </lineage>
</organism>
<comment type="caution">
    <text evidence="2">The sequence shown here is derived from an EMBL/GenBank/DDBJ whole genome shotgun (WGS) entry which is preliminary data.</text>
</comment>
<proteinExistence type="predicted"/>
<gene>
    <name evidence="2" type="ORF">V6N12_006261</name>
</gene>
<dbReference type="Proteomes" id="UP001472677">
    <property type="component" value="Unassembled WGS sequence"/>
</dbReference>